<evidence type="ECO:0000313" key="3">
    <source>
        <dbReference type="Proteomes" id="UP000263833"/>
    </source>
</evidence>
<comment type="caution">
    <text evidence="2">The sequence shown here is derived from an EMBL/GenBank/DDBJ whole genome shotgun (WGS) entry which is preliminary data.</text>
</comment>
<accession>A0A371B2J9</accession>
<sequence length="483" mass="50465">MGGLAFDFARMANLDTELQTAADQAALAAASQLDGIAGARARATSAANALISNPTRFANDGDTAAVGIASVTYYVDKAGTTVATSDTDANFVDVTVETRTANFALTPIVDAISADMSASAFAGVGSAICGVVPFFICNPTEPSDNDDNYYPVGVETGVGIVMAEGGTSWGPGNFGFLEQLGTGANNAAEALASNALFGSCSATETATTQTGNILNAVRDSLNMRFDYAAANNATCKSPPCSPSNNSIKDLVRPSNNCSWQENPATLANYQSKRYRPNSNAALDSSITPEIMGHPRDMCHAYSATTYACAYGRIGDGMWDRAAYFRSNHPGVNWQTETGLGPNVTRYQTYLWEAADASRRGSKSVGTLASYGTPQAGRCAAPGLDPDPAGIDRRRITAAVVNCGSVDKSIGLNGKKTIPVAGFIDVFLVEPSLKRTRCSAKDKDCDDVYTTANDIYVEAIGAAGSGEGGSVAQISRRDVPRLIR</sequence>
<gene>
    <name evidence="2" type="ORF">DXH95_15480</name>
</gene>
<dbReference type="Proteomes" id="UP000263833">
    <property type="component" value="Unassembled WGS sequence"/>
</dbReference>
<protein>
    <recommendedName>
        <fullName evidence="1">Putative Flp pilus-assembly TadG-like N-terminal domain-containing protein</fullName>
    </recommendedName>
</protein>
<dbReference type="Pfam" id="PF13400">
    <property type="entry name" value="Tad"/>
    <property type="match status" value="1"/>
</dbReference>
<evidence type="ECO:0000313" key="2">
    <source>
        <dbReference type="EMBL" id="RDV01681.1"/>
    </source>
</evidence>
<keyword evidence="3" id="KW-1185">Reference proteome</keyword>
<feature type="domain" description="Putative Flp pilus-assembly TadG-like N-terminal" evidence="1">
    <location>
        <begin position="1"/>
        <end position="31"/>
    </location>
</feature>
<reference evidence="3" key="1">
    <citation type="submission" date="2018-08" db="EMBL/GenBank/DDBJ databases">
        <authorList>
            <person name="Kim S.-J."/>
            <person name="Jung G.-Y."/>
        </authorList>
    </citation>
    <scope>NUCLEOTIDE SEQUENCE [LARGE SCALE GENOMIC DNA]</scope>
    <source>
        <strain evidence="3">GY_G</strain>
    </source>
</reference>
<dbReference type="EMBL" id="QRGP01000003">
    <property type="protein sequence ID" value="RDV01681.1"/>
    <property type="molecule type" value="Genomic_DNA"/>
</dbReference>
<proteinExistence type="predicted"/>
<evidence type="ECO:0000259" key="1">
    <source>
        <dbReference type="Pfam" id="PF13400"/>
    </source>
</evidence>
<dbReference type="InterPro" id="IPR028087">
    <property type="entry name" value="Tad_N"/>
</dbReference>
<organism evidence="2 3">
    <name type="scientific">Sphingorhabdus pulchriflava</name>
    <dbReference type="NCBI Taxonomy" id="2292257"/>
    <lineage>
        <taxon>Bacteria</taxon>
        <taxon>Pseudomonadati</taxon>
        <taxon>Pseudomonadota</taxon>
        <taxon>Alphaproteobacteria</taxon>
        <taxon>Sphingomonadales</taxon>
        <taxon>Sphingomonadaceae</taxon>
        <taxon>Sphingorhabdus</taxon>
    </lineage>
</organism>
<dbReference type="AlphaFoldDB" id="A0A371B2J9"/>
<name>A0A371B2J9_9SPHN</name>